<keyword evidence="3" id="KW-1185">Reference proteome</keyword>
<dbReference type="EMBL" id="JAWQEG010002795">
    <property type="protein sequence ID" value="KAK3869678.1"/>
    <property type="molecule type" value="Genomic_DNA"/>
</dbReference>
<feature type="compositionally biased region" description="Basic and acidic residues" evidence="1">
    <location>
        <begin position="55"/>
        <end position="71"/>
    </location>
</feature>
<feature type="region of interest" description="Disordered" evidence="1">
    <location>
        <begin position="46"/>
        <end position="77"/>
    </location>
</feature>
<accession>A0AAE1KDL3</accession>
<sequence length="77" mass="8113">MWGGKGESYRRAVLVVVVMVVSDNNSLPPKTVRIGELERDAILVCESSAGGGGGDGEKGSRVSDDVDREGGDNNNMF</sequence>
<comment type="caution">
    <text evidence="2">The sequence shown here is derived from an EMBL/GenBank/DDBJ whole genome shotgun (WGS) entry which is preliminary data.</text>
</comment>
<organism evidence="2 3">
    <name type="scientific">Petrolisthes cinctipes</name>
    <name type="common">Flat porcelain crab</name>
    <dbReference type="NCBI Taxonomy" id="88211"/>
    <lineage>
        <taxon>Eukaryota</taxon>
        <taxon>Metazoa</taxon>
        <taxon>Ecdysozoa</taxon>
        <taxon>Arthropoda</taxon>
        <taxon>Crustacea</taxon>
        <taxon>Multicrustacea</taxon>
        <taxon>Malacostraca</taxon>
        <taxon>Eumalacostraca</taxon>
        <taxon>Eucarida</taxon>
        <taxon>Decapoda</taxon>
        <taxon>Pleocyemata</taxon>
        <taxon>Anomura</taxon>
        <taxon>Galatheoidea</taxon>
        <taxon>Porcellanidae</taxon>
        <taxon>Petrolisthes</taxon>
    </lineage>
</organism>
<evidence type="ECO:0000256" key="1">
    <source>
        <dbReference type="SAM" id="MobiDB-lite"/>
    </source>
</evidence>
<dbReference type="AlphaFoldDB" id="A0AAE1KDL3"/>
<name>A0AAE1KDL3_PETCI</name>
<proteinExistence type="predicted"/>
<gene>
    <name evidence="2" type="ORF">Pcinc_025029</name>
</gene>
<protein>
    <submittedName>
        <fullName evidence="2">Uncharacterized protein</fullName>
    </submittedName>
</protein>
<evidence type="ECO:0000313" key="2">
    <source>
        <dbReference type="EMBL" id="KAK3869678.1"/>
    </source>
</evidence>
<reference evidence="2" key="1">
    <citation type="submission" date="2023-10" db="EMBL/GenBank/DDBJ databases">
        <title>Genome assemblies of two species of porcelain crab, Petrolisthes cinctipes and Petrolisthes manimaculis (Anomura: Porcellanidae).</title>
        <authorList>
            <person name="Angst P."/>
        </authorList>
    </citation>
    <scope>NUCLEOTIDE SEQUENCE</scope>
    <source>
        <strain evidence="2">PB745_01</strain>
        <tissue evidence="2">Gill</tissue>
    </source>
</reference>
<evidence type="ECO:0000313" key="3">
    <source>
        <dbReference type="Proteomes" id="UP001286313"/>
    </source>
</evidence>
<dbReference type="Proteomes" id="UP001286313">
    <property type="component" value="Unassembled WGS sequence"/>
</dbReference>